<sequence>MKYLLLPMISFALMGCEEPPHQLQTQDNLKLADSAKLHALTLNLTNTTEEGGVLRIELKRSNDQLLEERSIDMNEFTGSIVFSDILEGYYSIQVYQDIDANQQLNMDGPIPQEPIGFSNNPILQGPPTFAVTGFEITSDLTQEVQLIDYR</sequence>
<dbReference type="InterPro" id="IPR018673">
    <property type="entry name" value="DUF2141"/>
</dbReference>
<dbReference type="Pfam" id="PF09912">
    <property type="entry name" value="DUF2141"/>
    <property type="match status" value="1"/>
</dbReference>
<gene>
    <name evidence="1" type="ORF">KP803_12805</name>
</gene>
<comment type="caution">
    <text evidence="1">The sequence shown here is derived from an EMBL/GenBank/DDBJ whole genome shotgun (WGS) entry which is preliminary data.</text>
</comment>
<dbReference type="PROSITE" id="PS51257">
    <property type="entry name" value="PROKAR_LIPOPROTEIN"/>
    <property type="match status" value="1"/>
</dbReference>
<evidence type="ECO:0000313" key="1">
    <source>
        <dbReference type="EMBL" id="MCK6264152.1"/>
    </source>
</evidence>
<dbReference type="RefSeq" id="WP_248009225.1">
    <property type="nucleotide sequence ID" value="NZ_JAJHVV010000007.1"/>
</dbReference>
<proteinExistence type="predicted"/>
<dbReference type="AlphaFoldDB" id="A0A9X1XJI1"/>
<reference evidence="1" key="1">
    <citation type="submission" date="2021-11" db="EMBL/GenBank/DDBJ databases">
        <title>Vibrio ZSDE26 sp. nov. and Vibrio ZSDZ34 sp. nov., isolated from coastal seawater in Qingdao.</title>
        <authorList>
            <person name="Zhang P."/>
        </authorList>
    </citation>
    <scope>NUCLEOTIDE SEQUENCE</scope>
    <source>
        <strain evidence="1">ZSDE26</strain>
    </source>
</reference>
<organism evidence="1 2">
    <name type="scientific">Vibrio amylolyticus</name>
    <dbReference type="NCBI Taxonomy" id="2847292"/>
    <lineage>
        <taxon>Bacteria</taxon>
        <taxon>Pseudomonadati</taxon>
        <taxon>Pseudomonadota</taxon>
        <taxon>Gammaproteobacteria</taxon>
        <taxon>Vibrionales</taxon>
        <taxon>Vibrionaceae</taxon>
        <taxon>Vibrio</taxon>
    </lineage>
</organism>
<dbReference type="Proteomes" id="UP001139559">
    <property type="component" value="Unassembled WGS sequence"/>
</dbReference>
<name>A0A9X1XJI1_9VIBR</name>
<keyword evidence="2" id="KW-1185">Reference proteome</keyword>
<accession>A0A9X1XJI1</accession>
<dbReference type="EMBL" id="JAJHVV010000007">
    <property type="protein sequence ID" value="MCK6264152.1"/>
    <property type="molecule type" value="Genomic_DNA"/>
</dbReference>
<protein>
    <submittedName>
        <fullName evidence="1">DUF2141 domain-containing protein</fullName>
    </submittedName>
</protein>
<evidence type="ECO:0000313" key="2">
    <source>
        <dbReference type="Proteomes" id="UP001139559"/>
    </source>
</evidence>